<dbReference type="InterPro" id="IPR006515">
    <property type="entry name" value="PABP_1234"/>
</dbReference>
<name>A0A317WD05_9EURO</name>
<dbReference type="SMART" id="SM00360">
    <property type="entry name" value="RRM"/>
    <property type="match status" value="4"/>
</dbReference>
<sequence>MSADVATTPTADNAVNGAAEASPAAPAAEVTAVENATPAPNANNQPHSASLYVGELDPSVTEAMLYELFSSIGQVASIRVCRDAVTRRSLGYAYVNYNNTADGERALEDLNYTLIKGKPCRIMWSQRDPALRKTGQGNVFIKNLDNAIDNKALHDTFAAFGNILSCKVAQDEFGNSKGYGFVHYETAEAANNAIKHVNGMLLNDKKVFVGHHISKKDRQSKFEEMKANFTNVYIKNLDTDVEDEEFRKMFEAFGEITSATLSRDQEGKSRGFGFVNFSTHESAQAAVDEMNDKEIRTQKLYVGRAQKKHEREEELRKQYEAARLEKASKYQGVNLYVKNLTDDIDDEKLRELFAPYGTITSAKVMRDTNVERSPSPDSAGKEKEANKENEKEAEVEKTEEEQPAESSEENKEGKKSEKKPYGKSKGFGFVCFSSPDEASKAVTEMNQRMVNAKPLYVALAQRKDVRRSQLEASIQARNTIRQQQAAAAAGMPQPYMQPAVFYGPGQQGFIPGGQRGMAFPPQPGMVMGIPGGRPGQYPGPFPGQQGGRGMGPNQQLPPNFAQGMPMGMQGPGGIPNGMGYPQAMGQVQFGRGAGGRGQVPGMPMGQGMRGGPGYGQGRGGAPLPQGQMRPGQGGRGQNAAQPAAGREEGAPAGGINSQNLTSIPPAQQKQMLGEALYPKIQAQQPELAGKITGMLLEMDNTELVSLLEDEEALRAKVDEALSVYDEYMKNKGGDEPAGEPAKPEEAAQEPATEENKS</sequence>
<feature type="compositionally biased region" description="Low complexity" evidence="15">
    <location>
        <begin position="13"/>
        <end position="25"/>
    </location>
</feature>
<keyword evidence="9" id="KW-0810">Translation regulation</keyword>
<feature type="region of interest" description="Disordered" evidence="15">
    <location>
        <begin position="727"/>
        <end position="757"/>
    </location>
</feature>
<dbReference type="AlphaFoldDB" id="A0A317WD05"/>
<keyword evidence="7" id="KW-0677">Repeat</keyword>
<dbReference type="GO" id="GO:0010494">
    <property type="term" value="C:cytoplasmic stress granule"/>
    <property type="evidence" value="ECO:0007669"/>
    <property type="project" value="UniProtKB-ARBA"/>
</dbReference>
<comment type="subcellular location">
    <subcellularLocation>
        <location evidence="2 14">Cytoplasm</location>
    </subcellularLocation>
    <subcellularLocation>
        <location evidence="1">Nucleus</location>
    </subcellularLocation>
</comment>
<evidence type="ECO:0000313" key="18">
    <source>
        <dbReference type="EMBL" id="PWY82918.1"/>
    </source>
</evidence>
<dbReference type="SMART" id="SM00517">
    <property type="entry name" value="PolyA"/>
    <property type="match status" value="1"/>
</dbReference>
<evidence type="ECO:0000256" key="9">
    <source>
        <dbReference type="ARBA" id="ARBA00022845"/>
    </source>
</evidence>
<comment type="caution">
    <text evidence="18">The sequence shown here is derived from an EMBL/GenBank/DDBJ whole genome shotgun (WGS) entry which is preliminary data.</text>
</comment>
<dbReference type="CDD" id="cd12380">
    <property type="entry name" value="RRM3_I_PABPs"/>
    <property type="match status" value="1"/>
</dbReference>
<dbReference type="InterPro" id="IPR000504">
    <property type="entry name" value="RRM_dom"/>
</dbReference>
<feature type="compositionally biased region" description="Basic and acidic residues" evidence="15">
    <location>
        <begin position="379"/>
        <end position="396"/>
    </location>
</feature>
<feature type="domain" description="RRM" evidence="16">
    <location>
        <begin position="49"/>
        <end position="127"/>
    </location>
</feature>
<dbReference type="GO" id="GO:0006417">
    <property type="term" value="P:regulation of translation"/>
    <property type="evidence" value="ECO:0007669"/>
    <property type="project" value="UniProtKB-KW"/>
</dbReference>
<dbReference type="Gene3D" id="3.30.70.330">
    <property type="match status" value="4"/>
</dbReference>
<dbReference type="FunFam" id="3.30.70.330:FF:000384">
    <property type="entry name" value="Polyadenylate-binding protein"/>
    <property type="match status" value="1"/>
</dbReference>
<dbReference type="InterPro" id="IPR045305">
    <property type="entry name" value="RRM2_I_PABPs"/>
</dbReference>
<dbReference type="GO" id="GO:0006397">
    <property type="term" value="P:mRNA processing"/>
    <property type="evidence" value="ECO:0007669"/>
    <property type="project" value="UniProtKB-KW"/>
</dbReference>
<gene>
    <name evidence="18" type="ORF">BO70DRAFT_314309</name>
</gene>
<feature type="region of interest" description="Disordered" evidence="15">
    <location>
        <begin position="365"/>
        <end position="420"/>
    </location>
</feature>
<dbReference type="RefSeq" id="XP_025399632.1">
    <property type="nucleotide sequence ID" value="XM_025540278.1"/>
</dbReference>
<evidence type="ECO:0000256" key="11">
    <source>
        <dbReference type="ARBA" id="ARBA00023242"/>
    </source>
</evidence>
<evidence type="ECO:0000256" key="12">
    <source>
        <dbReference type="ARBA" id="ARBA00024761"/>
    </source>
</evidence>
<dbReference type="CDD" id="cd12381">
    <property type="entry name" value="RRM4_I_PABPs"/>
    <property type="match status" value="1"/>
</dbReference>
<feature type="domain" description="PABC" evidence="17">
    <location>
        <begin position="652"/>
        <end position="729"/>
    </location>
</feature>
<evidence type="ECO:0000256" key="14">
    <source>
        <dbReference type="RuleBase" id="RU362004"/>
    </source>
</evidence>
<dbReference type="GO" id="GO:0005634">
    <property type="term" value="C:nucleus"/>
    <property type="evidence" value="ECO:0007669"/>
    <property type="project" value="UniProtKB-SubCell"/>
</dbReference>
<evidence type="ECO:0000313" key="19">
    <source>
        <dbReference type="Proteomes" id="UP000247233"/>
    </source>
</evidence>
<dbReference type="GO" id="GO:0003723">
    <property type="term" value="F:RNA binding"/>
    <property type="evidence" value="ECO:0007669"/>
    <property type="project" value="UniProtKB-UniRule"/>
</dbReference>
<dbReference type="Gene3D" id="1.10.1900.10">
    <property type="entry name" value="c-terminal domain of poly(a) binding protein"/>
    <property type="match status" value="1"/>
</dbReference>
<dbReference type="InterPro" id="IPR034364">
    <property type="entry name" value="PABP_RRM1"/>
</dbReference>
<dbReference type="InterPro" id="IPR002004">
    <property type="entry name" value="PABP_HYD_C"/>
</dbReference>
<dbReference type="OrthoDB" id="19742at2759"/>
<evidence type="ECO:0000256" key="6">
    <source>
        <dbReference type="ARBA" id="ARBA00022664"/>
    </source>
</evidence>
<evidence type="ECO:0000256" key="5">
    <source>
        <dbReference type="ARBA" id="ARBA00022490"/>
    </source>
</evidence>
<evidence type="ECO:0000256" key="4">
    <source>
        <dbReference type="ARBA" id="ARBA00022448"/>
    </source>
</evidence>
<feature type="domain" description="RRM" evidence="16">
    <location>
        <begin position="333"/>
        <end position="462"/>
    </location>
</feature>
<dbReference type="CDD" id="cd12378">
    <property type="entry name" value="RRM1_I_PABPs"/>
    <property type="match status" value="1"/>
</dbReference>
<organism evidence="18 19">
    <name type="scientific">Aspergillus heteromorphus CBS 117.55</name>
    <dbReference type="NCBI Taxonomy" id="1448321"/>
    <lineage>
        <taxon>Eukaryota</taxon>
        <taxon>Fungi</taxon>
        <taxon>Dikarya</taxon>
        <taxon>Ascomycota</taxon>
        <taxon>Pezizomycotina</taxon>
        <taxon>Eurotiomycetes</taxon>
        <taxon>Eurotiomycetidae</taxon>
        <taxon>Eurotiales</taxon>
        <taxon>Aspergillaceae</taxon>
        <taxon>Aspergillus</taxon>
        <taxon>Aspergillus subgen. Circumdati</taxon>
    </lineage>
</organism>
<keyword evidence="8" id="KW-0509">mRNA transport</keyword>
<feature type="compositionally biased region" description="Polar residues" evidence="15">
    <location>
        <begin position="1"/>
        <end position="11"/>
    </location>
</feature>
<evidence type="ECO:0000256" key="8">
    <source>
        <dbReference type="ARBA" id="ARBA00022816"/>
    </source>
</evidence>
<evidence type="ECO:0000256" key="3">
    <source>
        <dbReference type="ARBA" id="ARBA00008557"/>
    </source>
</evidence>
<reference evidence="18 19" key="1">
    <citation type="submission" date="2016-12" db="EMBL/GenBank/DDBJ databases">
        <title>The genomes of Aspergillus section Nigri reveals drivers in fungal speciation.</title>
        <authorList>
            <consortium name="DOE Joint Genome Institute"/>
            <person name="Vesth T.C."/>
            <person name="Nybo J."/>
            <person name="Theobald S."/>
            <person name="Brandl J."/>
            <person name="Frisvad J.C."/>
            <person name="Nielsen K.F."/>
            <person name="Lyhne E.K."/>
            <person name="Kogle M.E."/>
            <person name="Kuo A."/>
            <person name="Riley R."/>
            <person name="Clum A."/>
            <person name="Nolan M."/>
            <person name="Lipzen A."/>
            <person name="Salamov A."/>
            <person name="Henrissat B."/>
            <person name="Wiebenga A."/>
            <person name="De Vries R.P."/>
            <person name="Grigoriev I.V."/>
            <person name="Mortensen U.H."/>
            <person name="Andersen M.R."/>
            <person name="Baker S.E."/>
        </authorList>
    </citation>
    <scope>NUCLEOTIDE SEQUENCE [LARGE SCALE GENOMIC DNA]</scope>
    <source>
        <strain evidence="18 19">CBS 117.55</strain>
    </source>
</reference>
<evidence type="ECO:0000256" key="13">
    <source>
        <dbReference type="PROSITE-ProRule" id="PRU00176"/>
    </source>
</evidence>
<feature type="region of interest" description="Disordered" evidence="15">
    <location>
        <begin position="608"/>
        <end position="659"/>
    </location>
</feature>
<evidence type="ECO:0000256" key="15">
    <source>
        <dbReference type="SAM" id="MobiDB-lite"/>
    </source>
</evidence>
<dbReference type="FunFam" id="3.30.70.330:FF:000003">
    <property type="entry name" value="Polyadenylate-binding protein"/>
    <property type="match status" value="1"/>
</dbReference>
<proteinExistence type="inferred from homology"/>
<dbReference type="PROSITE" id="PS50102">
    <property type="entry name" value="RRM"/>
    <property type="match status" value="4"/>
</dbReference>
<keyword evidence="5 14" id="KW-0963">Cytoplasm</keyword>
<dbReference type="Proteomes" id="UP000247233">
    <property type="component" value="Unassembled WGS sequence"/>
</dbReference>
<evidence type="ECO:0000256" key="2">
    <source>
        <dbReference type="ARBA" id="ARBA00004496"/>
    </source>
</evidence>
<dbReference type="PANTHER" id="PTHR24012">
    <property type="entry name" value="RNA BINDING PROTEIN"/>
    <property type="match status" value="1"/>
</dbReference>
<evidence type="ECO:0000259" key="17">
    <source>
        <dbReference type="PROSITE" id="PS51309"/>
    </source>
</evidence>
<keyword evidence="10 13" id="KW-0694">RNA-binding</keyword>
<evidence type="ECO:0000256" key="10">
    <source>
        <dbReference type="ARBA" id="ARBA00022884"/>
    </source>
</evidence>
<feature type="domain" description="RRM" evidence="16">
    <location>
        <begin position="137"/>
        <end position="214"/>
    </location>
</feature>
<dbReference type="PROSITE" id="PS51309">
    <property type="entry name" value="PABC"/>
    <property type="match status" value="1"/>
</dbReference>
<protein>
    <recommendedName>
        <fullName evidence="14">Polyadenylate-binding protein</fullName>
        <shortName evidence="14">PABP</shortName>
    </recommendedName>
</protein>
<evidence type="ECO:0000256" key="1">
    <source>
        <dbReference type="ARBA" id="ARBA00004123"/>
    </source>
</evidence>
<dbReference type="STRING" id="1448321.A0A317WD05"/>
<dbReference type="FunFam" id="3.30.70.330:FF:000355">
    <property type="entry name" value="Polyadenylate-binding protein"/>
    <property type="match status" value="1"/>
</dbReference>
<dbReference type="FunFam" id="1.10.1900.10:FF:000004">
    <property type="entry name" value="Polyadenylate-binding protein"/>
    <property type="match status" value="1"/>
</dbReference>
<dbReference type="InterPro" id="IPR036053">
    <property type="entry name" value="PABP-dom"/>
</dbReference>
<feature type="region of interest" description="Disordered" evidence="15">
    <location>
        <begin position="1"/>
        <end position="25"/>
    </location>
</feature>
<dbReference type="VEuPathDB" id="FungiDB:BO70DRAFT_314309"/>
<evidence type="ECO:0000256" key="7">
    <source>
        <dbReference type="ARBA" id="ARBA00022737"/>
    </source>
</evidence>
<dbReference type="CDD" id="cd12379">
    <property type="entry name" value="RRM2_I_PABPs"/>
    <property type="match status" value="1"/>
</dbReference>
<dbReference type="InterPro" id="IPR012677">
    <property type="entry name" value="Nucleotide-bd_a/b_plait_sf"/>
</dbReference>
<comment type="function">
    <text evidence="12">Binds the poly(A) tail of mRNA. Appears to be an important mediator of the multiple roles of the poly(A) tail in mRNA biogenesis, stability and translation. In the nucleus, involved in both mRNA cleavage and polyadenylation. Is also required for efficient mRNA export to the cytoplasm. Acts in concert with a poly(A)-specific nuclease (PAN) to affect poly(A) tail shortening, which may occur concomitantly with either nucleocytoplasmic mRNA transport or translational initiation. In the cytoplasm, stimulates translation initiation and regulates mRNA decay through translation termination-coupled poly(A) shortening, probably mediated by PAN.</text>
</comment>
<dbReference type="GO" id="GO:0051028">
    <property type="term" value="P:mRNA transport"/>
    <property type="evidence" value="ECO:0007669"/>
    <property type="project" value="UniProtKB-KW"/>
</dbReference>
<accession>A0A317WD05</accession>
<dbReference type="GeneID" id="37062515"/>
<dbReference type="EMBL" id="MSFL01000011">
    <property type="protein sequence ID" value="PWY82918.1"/>
    <property type="molecule type" value="Genomic_DNA"/>
</dbReference>
<keyword evidence="6" id="KW-0507">mRNA processing</keyword>
<dbReference type="SUPFAM" id="SSF63570">
    <property type="entry name" value="PABC (PABP) domain"/>
    <property type="match status" value="1"/>
</dbReference>
<keyword evidence="4" id="KW-0813">Transport</keyword>
<feature type="compositionally biased region" description="Basic and acidic residues" evidence="15">
    <location>
        <begin position="408"/>
        <end position="420"/>
    </location>
</feature>
<feature type="compositionally biased region" description="Acidic residues" evidence="15">
    <location>
        <begin position="397"/>
        <end position="407"/>
    </location>
</feature>
<dbReference type="Pfam" id="PF00658">
    <property type="entry name" value="MLLE"/>
    <property type="match status" value="1"/>
</dbReference>
<comment type="similarity">
    <text evidence="3 14">Belongs to the polyadenylate-binding protein type-1 family.</text>
</comment>
<dbReference type="Pfam" id="PF00076">
    <property type="entry name" value="RRM_1"/>
    <property type="match status" value="5"/>
</dbReference>
<keyword evidence="11" id="KW-0539">Nucleus</keyword>
<evidence type="ECO:0000259" key="16">
    <source>
        <dbReference type="PROSITE" id="PS50102"/>
    </source>
</evidence>
<keyword evidence="19" id="KW-1185">Reference proteome</keyword>
<feature type="domain" description="RRM" evidence="16">
    <location>
        <begin position="230"/>
        <end position="307"/>
    </location>
</feature>
<dbReference type="SUPFAM" id="SSF54928">
    <property type="entry name" value="RNA-binding domain, RBD"/>
    <property type="match status" value="3"/>
</dbReference>
<dbReference type="NCBIfam" id="TIGR01628">
    <property type="entry name" value="PABP-1234"/>
    <property type="match status" value="1"/>
</dbReference>
<feature type="compositionally biased region" description="Gly residues" evidence="15">
    <location>
        <begin position="608"/>
        <end position="620"/>
    </location>
</feature>
<dbReference type="InterPro" id="IPR035979">
    <property type="entry name" value="RBD_domain_sf"/>
</dbReference>